<feature type="transmembrane region" description="Helical" evidence="3">
    <location>
        <begin position="135"/>
        <end position="155"/>
    </location>
</feature>
<comment type="caution">
    <text evidence="5">The sequence shown here is derived from an EMBL/GenBank/DDBJ whole genome shotgun (WGS) entry which is preliminary data.</text>
</comment>
<sequence>MPIKDVRNEFSEVPAWARTLLEVLGVDWPAANHNKFSRAAQEYDTVTNQLRQIPDEIARVKRGIDQTLSMPQAGESFDKSMAPLTHGTPNALEELADGTGKVAENCREIALKIQYAKYSAIGQLFMLAYEIAMEYALAAFTGGASLANLTWHYALTRSYLLTLFKMLVRAIAFELFIGITGGLLIDYAVQRLQTERKQWDTEATDQTLISGAIGGVLGGAVGELGERLGRKVGNLLGKDFGKIATDDLVKRFKDFKLPGGDALADTFVRDMGRTLTDRAGRQLADPATAFTKNAVDTFSDQVADRFGTAFGKTLGDDTARQLGRDYARTFVDNWSKHGLDGSRAFNDSLRDVLDPYSDKLGKDATDLLTDHVPDVLSRNVTDKLGGNLAARAAEFSTTFLFEGVSGVMSQAAMASINGEEVSPEEYGMGFVGGVVGGAVSHKLEGIGEKALDSMVTSIKEKFGDLGSLGKPPTELSLDTGRGSDVTDTGPVTVPNTTSPPPNTTSTGPAAAPASDVKSTSDTRAASDTKPGTDTKTVSDAKPAPKSTSDTKAPSEVKTSSPGKTDVKAPKQETAPTAVRTTSGEQPEEEERPRTRPAPLRTTSEDQPVASTSAAAPVQAEQTVTGIGEEPAPAIELDLGKPFAEDLFDGPEPGALSEHVPATTETTETTAKTTETPKDEQDLTREDLPPFLAAGQALGSAPVLTVDGTGELRDELARLLPGAGPRQLDAIKNAVHDDFESALDGLHFPIRTDKGWREVRIRATLGGDVVSEPREKTKADLTVQGGIANAENLAVLRAGDLGTAATVQAPTGPYLTVGGKVALATPGATQTVSVSTSDQRAIRSGEGSRRVGLNVGFTVGVHDENGAEVGPPAGEERAKPVHGKVTVRLPDDLVRVTPPAGLTAKELTADVGRKLRNPVPEAVTDLAEVFTGTAGLLHRSVTAFGAPGRDALRAFLGTAGIRENFGAMLEGWVSSPALLSADGGKVAAVRMKAVLTKAEFVGPTTATQLRLHESATTGSTVSAFTKRGFDASVSFGGGGGVNGVKIAAGLGGGYSARTVDTVVAGRTSTAKAGIQLKGDIGLYRFEAGIVVQALDGRETTTTATVYARVGLAEAAEQGLPVPDGTGDGITPPSTEKFPPAHLAAGLAAGNVRVGEFTGADAVLTEIRDRLRKAGEYKDLLPDWDEKGPGAKPPGPARALETLANEHRLQAMLSPSALRNRMDALLGAGVSVTLKRQGVLRQDNITITVRLEAKPPKHIGRATGRVIRNATTTGPALGSSSATSKGWTAGPEGKVTFGATGTASAKYGSSSGTRTGAGPVTESTDLDIGSADSEGFEHEGRFVVTITGFSRLNATVRQMLPGLPGTQVPDVRRIWSTETADGADSLPANFTVWMSDSLTLPAKADQVAPGAPEIRELDPPRSITGHFQELEPPAVDDWIGVESIAHTGHVGKAALAALVEASDGDRALALPGSDAWTSVQAMLGTDNIKAALRSFTRGVVSTDLVHSRRLADRVGRIGVHAKLSEPTLVRMSDDAGSERSTSGGFRFDGGASKSTGPAITAGVTVTGSATGDPTGTATGGLSGKPWAKTTTKADGLDISAVVDRNVTTAAGTPRVLARFDVDFTVLAEARQQTALIRPDARVAARTVHLPGAVQVWLTEGQAREHGLLPAKPAGPRERDERLTAPATLPKGKPGTLGLGAVERLPDLSGLVPKLSAKLAEAKISLLPGVSLNDAMHNWARLTGLVSPDGVRGLVDSALDGGIPLHAHLPKLFTDSGYQVLLTAKTLGDPAFREVVNDGRAVEHSTVRAVRTVHTDSTSTAWSASVRAGGQKKYQDDGDATATSVGGAVTKGIGAVKVTGTTEVRTEQETRLRTGTGPAALFDVPIEFTLEVRRDGKTVAAAGTGKQSLGVRLLADNLTAGTDREPDTGGDTEPDPLSAADATPAALEDWRRGTVTTLPDMASVESVRAAARLREVVRDTLTKAGADNGITGYGTAPVNALWSSLSPQVLQAFLPAMTTKSLPVPALREAAVLRGKRANVEVHARLGKPRTIALSDGVNLENPKNSTTARSTERKVAEVGELGVTGPTVTPVNEKDNVGGLVTGADARWTSEPADATVDGTTVSAVANLKPVGRTALVRFDVDYRIVVEVDGRTEVVDVSMPGSADVRMPIEGLTDVTGEKTSRILKARQGRVARTAKAWRDAEVGAEGQRRRAEDLVKKLGAAVDWNATVDAARVRRPGTLEDRHHRYARETEKALREAENLAEAARLHHDRVAAATDEVLAGLTARTTDLDDLARGTADADRAFRVLSSELAAARGRVDLAETNQDLATALDDVRRLAAARSEAKERRDLFREVLAEERETLAAAEASAAEAREQRVAAAEQLVRTQAGLQAAWLDFVDTKQDAWWLAKGALDAEFARITARPATPEDEKWRHSRETDAPWFSVANPLDPAQWEPLRAMTPSRSVATETADVLTTFRTGKDKRYDGVIRYGVSRFKVGDRGVTEFTVPINLVPGRGTTDEQLAQLRERATAGVERLINKRHGLPNGDQLHVRIEFTSDRLTDRDGNPRYRAYDVVAGDDERTTQTTWRSDATPEELAHELLHYLGAADEEHDKDRVFLSREDDGTTGVVTGDESIMGKDVVKPGVTPKLMPRHTWMIQHVLHSQLGPGHRLTDPGQDALPGVRPAADAGLTDAQRAALGHERREVVQVGGDTVGANLVEAIARTLAPDSPARQAELRNRAAALRQATPEEVAVALDVRLELLTEDGGTVRLGPDDGEPVRVALTSSADFLATARVPVPPGLTGAQQDTLFRLGKTAVPAGGEPVTGNLIAAIAAAVAPESASRQAELRELGATLRNTTAAKIAEAFGVRLHVVTENGDDLAYGPAGPRPVRIVRTSGGEYLATRDVDTRTASRPAPNRSETGESDGYDSGIEREYGLDRASQRHFQHLADTTGTVFDVRPVNPDALRHALDGAQPAPAGLTAHTVTAWDVYLGMPEHCIGLVARFEPVSPDLDALPPAIRPRVSERYYRRRAEYHDPAETLPPRHRVLDGVVQRETPDGWVSLIGTDATHVRHPDATGSMLTDDVGQDLPLLGSVTLTTPLGRDGVPDGFDVDNATETLIRFAPREPARPVLYDDAEQADDGFWAGLDDLGNSVEDDQRSEVSASSLDSVLAEATLDYEVESDGSEAPFTRFDYYGTVVDSDEFPFSVPVIAREAVDHPLISFSSDKTLALPVMEGGHFREFYATESRVASVNARLSELGSKVSLVVNPGNKVLAGGRTLVMVKPFFKEPPSAVCSEFAGAIMGAPPRQAVLRSGDGPPVLAPVRDGGAFRFHGTYEVADALAKFAAGTDEDAAIDPAKVALAMRSAGVNSPLSGKEYGTSLRAGTGARAKLDRAAAALGVNQYAWAEPGEAYVAQSVAVPGADGPDYGLNYSRADAEQLEQFFGYHFGAVVLNSENDGAQVSVEISRQSKMRAELLDDAIRKNIDRLGDGLKAEIDRHPPGTLERRFVEALSTMREIEARPDIEDVDEDWGWRNARAEARQALSGLAGDRLPSLGRSWLLRLYQQKKGRTFFEQSAQVEDFGYVQTLANPLVMVTTSVVSSASYQAPMGKTWNPVELATQGRQRLEPTAIGRLTTLAKEVTKTALWRHRNKLPMPEVLLEGYGNSRLHGTRTGLRRAQLAETFFRSKLDELIREKQKDLPQGEERLSADRIPVNVVSHGGAKPPGAPDARAARREVRATMTTANGPRPVDDPPDGFWVSGTPSPREARALDLLASLGYGPFDTPSDLSRLASATRADSAVEEAAGDQETGSVWHAAALLAESGGEFTVARLASMRVLADVARAELRLSEQATITLDHLELAAERLGRPGDLTEVLAHIESAERPVTAETLRKPAEQASVTKAVFDVLVPTSHRIEAVPLEGNRGIRLDDASLEGVVGGYPADDRFFTFLAHGDTNGAPVRGAGSTPLSPSDVATLLASAKDDGLWDGEKPVMFASCGAGSGGGKSFAARVLAELRARGIDAEAVAPDGPVYFVPGAGGTNGPGHLVVTGKVGIDAAGLPVVAPNGNWVHLTGSRGETLPIGAHIVVEDRETWRTGPVPGYVVGKPVEELDGAVRLAEDSGRTTEEISFREGSKDLDQAALAKVGQVARQVVATAVARREQGLPSPVVEVTGFGNGALFGIGQAVRTGNARAEATVNALRAAVASELERQGSDADVLSPAAVRVVSASSPDGTTSRQARRRAVITVVTDPVAHGPRPVGVDVRPAPVERNPSGTSGTSAKSAVTVNSVAVTDPYPGKVLDRGVVTEAQQELLTKHGSEPVLVEGVTPHDSFREAVLASLPDRAPREHARITGKIAGFAKEHPDGFELDALARAADVQVHVLGPDGSWTSHGDETGRPVHILRADVDGTDAYLGTKENVHIGRPKVSYPGPTVLRSGKDLKVVHRGEFEVETVKGEHYVRIYTAVLSPAEQGKEHKDVHQASDGTVLPFSGVGREGPKVFWAGGGRPLRAVQWLSKYETDVHLKPGIPPVLRSFLVPLPTFLETSTQATVETEAEGNRLSMNVDQNGDTNQFGVRGIDYEALQKKALKGSLVTYTKAGHEDTMPGIAGRQEAIGDLYSRLGLRPDFDSARLGRENDPWFTWSSEGRKNFRNNPVALRNMARKLGNHYHTWKGSPDIYFTPATDSIPGESDAVVTDSPQRRVEDMHEFVNTFGPGKGPVEQLAGGIGTAIDLATRTYGAEGIPVSQKEFKAAVLGPVKNLLNPPQVILTAVIKEVDPGNTLRYDTIENLRAALKEHPEIAEKTAEVVAGAVRAGLVDQLGADVVDEGLGERILPVVHDVVRERIDALHREWGDELEALGKAKRGYLSGARGDAFVRGITKGLEADPGLKKLFAESGVRIAPETYAAQIKSTVVPKALRVVTKDKLIDKDEDALREIFVGRQEAVADALKTELARKNVGKLVAPAFRDSFAADVVVAARRPELLVGATFTKVTETQVDEFMDLVPEYATQAEIGSTVAIDERRIKVDFNTRLSVLVENHIEGAPFSNEFGLWRENAEFGYTQNHDAAVLAKHQAAGKALAQTIKTQLAAPNARSGKVIVDELVSRVDEGVTDPHELLARKFAETVKKQDGRADRAPGDSTRNTFGEHAQMVLNQYLKITEGHEDAARFVSREAIAKAILFHDMEKVNSKRQFGDAQLSHDREPEHRGAIQQMRRHEGLWTSRRDFELACRIVDSDPFGYYFRDKDLDAKRVYDFIRGVAFQAKRPDDTAPSASDVRNLFREFHQYYQADFSSYSNQAKFVDDQTGDVRDGFDTLIGMAEDEDGGHVPVPGDHRLAYSNRSDGKKPSYEQKFNELAKLFDDAVAQATP</sequence>
<feature type="region of interest" description="Disordered" evidence="2">
    <location>
        <begin position="654"/>
        <end position="684"/>
    </location>
</feature>
<feature type="region of interest" description="Disordered" evidence="2">
    <location>
        <begin position="1265"/>
        <end position="1291"/>
    </location>
</feature>
<feature type="compositionally biased region" description="Low complexity" evidence="2">
    <location>
        <begin position="503"/>
        <end position="513"/>
    </location>
</feature>
<feature type="compositionally biased region" description="Basic and acidic residues" evidence="2">
    <location>
        <begin position="674"/>
        <end position="684"/>
    </location>
</feature>
<evidence type="ECO:0000313" key="6">
    <source>
        <dbReference type="Proteomes" id="UP000215223"/>
    </source>
</evidence>
<dbReference type="InterPro" id="IPR057746">
    <property type="entry name" value="CpnT-like_N"/>
</dbReference>
<keyword evidence="3" id="KW-0812">Transmembrane</keyword>
<feature type="region of interest" description="Disordered" evidence="2">
    <location>
        <begin position="1665"/>
        <end position="1693"/>
    </location>
</feature>
<dbReference type="EMBL" id="NMQT01000123">
    <property type="protein sequence ID" value="OXM48470.1"/>
    <property type="molecule type" value="Genomic_DNA"/>
</dbReference>
<protein>
    <recommendedName>
        <fullName evidence="4">Outer membrane channel protein CpnT-like N-terminal domain-containing protein</fullName>
    </recommendedName>
</protein>
<accession>A0A229RP76</accession>
<feature type="region of interest" description="Disordered" evidence="2">
    <location>
        <begin position="1529"/>
        <end position="1549"/>
    </location>
</feature>
<dbReference type="Pfam" id="PF25547">
    <property type="entry name" value="WXG100_2"/>
    <property type="match status" value="1"/>
</dbReference>
<dbReference type="OrthoDB" id="3877861at2"/>
<feature type="region of interest" description="Disordered" evidence="2">
    <location>
        <begin position="4252"/>
        <end position="4279"/>
    </location>
</feature>
<evidence type="ECO:0000256" key="2">
    <source>
        <dbReference type="SAM" id="MobiDB-lite"/>
    </source>
</evidence>
<evidence type="ECO:0000259" key="4">
    <source>
        <dbReference type="Pfam" id="PF25547"/>
    </source>
</evidence>
<feature type="compositionally biased region" description="Polar residues" evidence="2">
    <location>
        <begin position="604"/>
        <end position="619"/>
    </location>
</feature>
<reference evidence="5 6" key="1">
    <citation type="submission" date="2017-07" db="EMBL/GenBank/DDBJ databases">
        <title>Amycolatopsis thailandensis Genome sequencing and assembly.</title>
        <authorList>
            <person name="Kaur N."/>
            <person name="Mayilraj S."/>
        </authorList>
    </citation>
    <scope>NUCLEOTIDE SEQUENCE [LARGE SCALE GENOMIC DNA]</scope>
    <source>
        <strain evidence="5 6">JCM 16380</strain>
    </source>
</reference>
<feature type="compositionally biased region" description="Polar residues" evidence="2">
    <location>
        <begin position="545"/>
        <end position="562"/>
    </location>
</feature>
<feature type="region of interest" description="Disordered" evidence="2">
    <location>
        <begin position="462"/>
        <end position="619"/>
    </location>
</feature>
<proteinExistence type="predicted"/>
<feature type="coiled-coil region" evidence="1">
    <location>
        <begin position="2326"/>
        <end position="2381"/>
    </location>
</feature>
<feature type="compositionally biased region" description="Basic and acidic residues" evidence="2">
    <location>
        <begin position="518"/>
        <end position="538"/>
    </location>
</feature>
<feature type="region of interest" description="Disordered" evidence="2">
    <location>
        <begin position="1915"/>
        <end position="1942"/>
    </location>
</feature>
<name>A0A229RP76_9PSEU</name>
<evidence type="ECO:0000256" key="1">
    <source>
        <dbReference type="SAM" id="Coils"/>
    </source>
</evidence>
<feature type="region of interest" description="Disordered" evidence="2">
    <location>
        <begin position="1561"/>
        <end position="1581"/>
    </location>
</feature>
<keyword evidence="6" id="KW-1185">Reference proteome</keyword>
<organism evidence="5 6">
    <name type="scientific">Amycolatopsis thailandensis</name>
    <dbReference type="NCBI Taxonomy" id="589330"/>
    <lineage>
        <taxon>Bacteria</taxon>
        <taxon>Bacillati</taxon>
        <taxon>Actinomycetota</taxon>
        <taxon>Actinomycetes</taxon>
        <taxon>Pseudonocardiales</taxon>
        <taxon>Pseudonocardiaceae</taxon>
        <taxon>Amycolatopsis</taxon>
    </lineage>
</organism>
<feature type="compositionally biased region" description="Low complexity" evidence="2">
    <location>
        <begin position="660"/>
        <end position="673"/>
    </location>
</feature>
<feature type="region of interest" description="Disordered" evidence="2">
    <location>
        <begin position="2902"/>
        <end position="2930"/>
    </location>
</feature>
<feature type="transmembrane region" description="Helical" evidence="3">
    <location>
        <begin position="167"/>
        <end position="189"/>
    </location>
</feature>
<feature type="compositionally biased region" description="Polar residues" evidence="2">
    <location>
        <begin position="4270"/>
        <end position="4279"/>
    </location>
</feature>
<dbReference type="RefSeq" id="WP_093937752.1">
    <property type="nucleotide sequence ID" value="NZ_NMQT01000123.1"/>
</dbReference>
<keyword evidence="1" id="KW-0175">Coiled coil</keyword>
<dbReference type="Proteomes" id="UP000215223">
    <property type="component" value="Unassembled WGS sequence"/>
</dbReference>
<evidence type="ECO:0000313" key="5">
    <source>
        <dbReference type="EMBL" id="OXM48470.1"/>
    </source>
</evidence>
<feature type="compositionally biased region" description="Polar residues" evidence="2">
    <location>
        <begin position="1267"/>
        <end position="1284"/>
    </location>
</feature>
<feature type="domain" description="Outer membrane channel protein CpnT-like N-terminal" evidence="4">
    <location>
        <begin position="23"/>
        <end position="149"/>
    </location>
</feature>
<keyword evidence="3" id="KW-0472">Membrane</keyword>
<keyword evidence="3" id="KW-1133">Transmembrane helix</keyword>
<feature type="compositionally biased region" description="Low complexity" evidence="2">
    <location>
        <begin position="1561"/>
        <end position="1574"/>
    </location>
</feature>
<gene>
    <name evidence="5" type="ORF">CFP71_32405</name>
</gene>
<evidence type="ECO:0000256" key="3">
    <source>
        <dbReference type="SAM" id="Phobius"/>
    </source>
</evidence>